<dbReference type="Gene3D" id="3.30.565.40">
    <property type="entry name" value="Fervidobacterium nodosum Rt17-B1 like"/>
    <property type="match status" value="1"/>
</dbReference>
<feature type="domain" description="DUF3298" evidence="1">
    <location>
        <begin position="182"/>
        <end position="256"/>
    </location>
</feature>
<proteinExistence type="predicted"/>
<dbReference type="InterPro" id="IPR037126">
    <property type="entry name" value="PdaC/RsiV-like_sf"/>
</dbReference>
<dbReference type="Pfam" id="PF11738">
    <property type="entry name" value="DUF3298"/>
    <property type="match status" value="1"/>
</dbReference>
<name>A0ABU8I9C7_9SPHI</name>
<evidence type="ECO:0000313" key="4">
    <source>
        <dbReference type="Proteomes" id="UP001363035"/>
    </source>
</evidence>
<feature type="domain" description="Deacetylase PdaC" evidence="2">
    <location>
        <begin position="73"/>
        <end position="159"/>
    </location>
</feature>
<reference evidence="3 4" key="1">
    <citation type="submission" date="2024-01" db="EMBL/GenBank/DDBJ databases">
        <title>Sphingobacterium tenebrionis sp. nov., a novel endophyte isolated from tenebrio molitor intestines.</title>
        <authorList>
            <person name="Zhang C."/>
        </authorList>
    </citation>
    <scope>NUCLEOTIDE SEQUENCE [LARGE SCALE GENOMIC DNA]</scope>
    <source>
        <strain evidence="3 4">PU5-4</strain>
    </source>
</reference>
<dbReference type="EMBL" id="JAYLLN010000055">
    <property type="protein sequence ID" value="MEI5986347.1"/>
    <property type="molecule type" value="Genomic_DNA"/>
</dbReference>
<accession>A0ABU8I9C7</accession>
<keyword evidence="4" id="KW-1185">Reference proteome</keyword>
<evidence type="ECO:0000259" key="1">
    <source>
        <dbReference type="Pfam" id="PF11738"/>
    </source>
</evidence>
<comment type="caution">
    <text evidence="3">The sequence shown here is derived from an EMBL/GenBank/DDBJ whole genome shotgun (WGS) entry which is preliminary data.</text>
</comment>
<evidence type="ECO:0000313" key="3">
    <source>
        <dbReference type="EMBL" id="MEI5986347.1"/>
    </source>
</evidence>
<sequence>MLVSIFKRVYQSGFLVLGIVGVFACQNNQKENPLTSYGNTAVAKDTLSYSMDSLRILSPYIASHEDQMDTSYAEVIYPKFEDSSLNQLVDQTILLEGEPDIKTYVNNFIEGYGNFVEENNLNYPIAWTKSTKVGLILNTPRLICIKNGTYEYSGGAHGNFFENLSVFDIENNRKLELNAFISDNKMKEFTKIAENIFRTKEGLSDTSSLANGYFFENGNFSLAANYGITKDGFLFHYNPYEIKPYAEGTTSIVIPYAQVEDLLTQKGKLYIDNLKAYFHSI</sequence>
<dbReference type="PROSITE" id="PS51257">
    <property type="entry name" value="PROKAR_LIPOPROTEIN"/>
    <property type="match status" value="1"/>
</dbReference>
<dbReference type="Proteomes" id="UP001363035">
    <property type="component" value="Unassembled WGS sequence"/>
</dbReference>
<protein>
    <submittedName>
        <fullName evidence="3">DUF3298 domain-containing protein</fullName>
    </submittedName>
</protein>
<dbReference type="Gene3D" id="3.90.640.20">
    <property type="entry name" value="Heat-shock cognate protein, ATPase"/>
    <property type="match status" value="1"/>
</dbReference>
<dbReference type="Pfam" id="PF13739">
    <property type="entry name" value="PdaC"/>
    <property type="match status" value="1"/>
</dbReference>
<gene>
    <name evidence="3" type="ORF">VJ786_15695</name>
</gene>
<dbReference type="InterPro" id="IPR025303">
    <property type="entry name" value="PdaC"/>
</dbReference>
<organism evidence="3 4">
    <name type="scientific">Sphingobacterium tenebrionis</name>
    <dbReference type="NCBI Taxonomy" id="3111775"/>
    <lineage>
        <taxon>Bacteria</taxon>
        <taxon>Pseudomonadati</taxon>
        <taxon>Bacteroidota</taxon>
        <taxon>Sphingobacteriia</taxon>
        <taxon>Sphingobacteriales</taxon>
        <taxon>Sphingobacteriaceae</taxon>
        <taxon>Sphingobacterium</taxon>
    </lineage>
</organism>
<evidence type="ECO:0000259" key="2">
    <source>
        <dbReference type="Pfam" id="PF13739"/>
    </source>
</evidence>
<dbReference type="InterPro" id="IPR021729">
    <property type="entry name" value="DUF3298"/>
</dbReference>
<dbReference type="RefSeq" id="WP_336558015.1">
    <property type="nucleotide sequence ID" value="NZ_JAYLLN010000055.1"/>
</dbReference>